<dbReference type="SMART" id="SM00717">
    <property type="entry name" value="SANT"/>
    <property type="match status" value="2"/>
</dbReference>
<dbReference type="FunFam" id="1.10.10.60:FF:000060">
    <property type="entry name" value="MYB transcription factor"/>
    <property type="match status" value="1"/>
</dbReference>
<evidence type="ECO:0000313" key="11">
    <source>
        <dbReference type="EMBL" id="AEE77521.1"/>
    </source>
</evidence>
<reference evidence="12" key="5">
    <citation type="journal article" date="2017" name="Plant J.">
        <title>Araport11: a complete reannotation of the Arabidopsis thaliana reference genome.</title>
        <authorList>
            <person name="Cheng C.Y."/>
            <person name="Krishnakumar V."/>
            <person name="Chan A.P."/>
            <person name="Thibaud-Nissen F."/>
            <person name="Schobel S."/>
            <person name="Town C.D."/>
        </authorList>
    </citation>
    <scope>GENOME REANNOTATION</scope>
    <source>
        <strain evidence="12">cv. Columbia</strain>
    </source>
</reference>
<feature type="domain" description="Myb-like" evidence="7">
    <location>
        <begin position="112"/>
        <end position="162"/>
    </location>
</feature>
<keyword evidence="3" id="KW-0805">Transcription regulation</keyword>
<feature type="domain" description="Myb-like" evidence="7">
    <location>
        <begin position="65"/>
        <end position="111"/>
    </location>
</feature>
<keyword evidence="6" id="KW-0539">Nucleus</keyword>
<dbReference type="GO" id="GO:0005634">
    <property type="term" value="C:nucleus"/>
    <property type="evidence" value="ECO:0007669"/>
    <property type="project" value="UniProtKB-SubCell"/>
</dbReference>
<dbReference type="ExpressionAtlas" id="Q9FYX6">
    <property type="expression patterns" value="baseline and differential"/>
</dbReference>
<evidence type="ECO:0000259" key="8">
    <source>
        <dbReference type="PROSITE" id="PS51294"/>
    </source>
</evidence>
<evidence type="ECO:0000256" key="3">
    <source>
        <dbReference type="ARBA" id="ARBA00023015"/>
    </source>
</evidence>
<organism evidence="10">
    <name type="scientific">Arabidopsis thaliana</name>
    <name type="common">Mouse-ear cress</name>
    <dbReference type="NCBI Taxonomy" id="3702"/>
    <lineage>
        <taxon>Eukaryota</taxon>
        <taxon>Viridiplantae</taxon>
        <taxon>Streptophyta</taxon>
        <taxon>Embryophyta</taxon>
        <taxon>Tracheophyta</taxon>
        <taxon>Spermatophyta</taxon>
        <taxon>Magnoliopsida</taxon>
        <taxon>eudicotyledons</taxon>
        <taxon>Gunneridae</taxon>
        <taxon>Pentapetalae</taxon>
        <taxon>rosids</taxon>
        <taxon>malvids</taxon>
        <taxon>Brassicales</taxon>
        <taxon>Brassicaceae</taxon>
        <taxon>Camelineae</taxon>
        <taxon>Arabidopsis</taxon>
    </lineage>
</organism>
<comment type="subcellular location">
    <subcellularLocation>
        <location evidence="1">Nucleus</location>
    </subcellularLocation>
</comment>
<dbReference type="AlphaFoldDB" id="Q9FYX6"/>
<dbReference type="GeneID" id="822542"/>
<protein>
    <submittedName>
        <fullName evidence="11">Myb domain protein 110</fullName>
    </submittedName>
    <submittedName>
        <fullName evidence="10">Putative transcription factor</fullName>
    </submittedName>
</protein>
<dbReference type="EMBL" id="AF272732">
    <property type="protein sequence ID" value="AAG01293.1"/>
    <property type="molecule type" value="mRNA"/>
</dbReference>
<dbReference type="PROSITE" id="PS51294">
    <property type="entry name" value="HTH_MYB"/>
    <property type="match status" value="2"/>
</dbReference>
<proteinExistence type="evidence at transcript level"/>
<keyword evidence="4" id="KW-0238">DNA-binding</keyword>
<dbReference type="Araport" id="AT3G29020"/>
<dbReference type="PANTHER" id="PTHR45614">
    <property type="entry name" value="MYB PROTEIN-RELATED"/>
    <property type="match status" value="1"/>
</dbReference>
<evidence type="ECO:0000313" key="13">
    <source>
        <dbReference type="TAIR" id="AT3G29020"/>
    </source>
</evidence>
<dbReference type="InterPro" id="IPR050560">
    <property type="entry name" value="MYB_TF"/>
</dbReference>
<dbReference type="GO" id="GO:0006355">
    <property type="term" value="P:regulation of DNA-templated transcription"/>
    <property type="evidence" value="ECO:0000304"/>
    <property type="project" value="TAIR"/>
</dbReference>
<dbReference type="RefSeq" id="NP_566841.1">
    <property type="nucleotide sequence ID" value="NM_113823.1"/>
</dbReference>
<accession>Q9FYX6</accession>
<dbReference type="GO" id="GO:0003677">
    <property type="term" value="F:DNA binding"/>
    <property type="evidence" value="ECO:0007669"/>
    <property type="project" value="UniProtKB-KW"/>
</dbReference>
<dbReference type="Proteomes" id="UP000006548">
    <property type="component" value="Chromosome 3"/>
</dbReference>
<dbReference type="HOGENOM" id="CLU_1429861_0_0_1"/>
<keyword evidence="2" id="KW-0677">Repeat</keyword>
<keyword evidence="12" id="KW-1185">Reference proteome</keyword>
<dbReference type="InterPro" id="IPR017930">
    <property type="entry name" value="Myb_dom"/>
</dbReference>
<sequence>MDFSCFQEYPFEFHCRGTTFNGFRENNAVSETVEEFCNKRRMQKKSDDLKTKKKKKQSVSRVCSRGHWRISEDTQLMELVSVYGPQNWNHIAESMQGRTGKSCRLRWFNQLDPRINKRAFSDEEEERLLAAHRAFGNKWAMIAKLFNGRTDNALKNHWHVLMARKMRQQSSSYVQRFNGSAHESNTDHKIFNLSPGLSLLTLHICIEFNSVIVMRYFRYLSLRNNELMVWSQK</sequence>
<reference evidence="10" key="2">
    <citation type="journal article" date="2001" name="Curr. Opin. Plant Biol.">
        <title>The R2R3-MYB gene family in Arabidopsis thaliana.</title>
        <authorList>
            <person name="Stracke R."/>
            <person name="Werber M."/>
            <person name="Weisshaar B."/>
        </authorList>
    </citation>
    <scope>NUCLEOTIDE SEQUENCE</scope>
</reference>
<reference evidence="11 12" key="1">
    <citation type="journal article" date="2000" name="Nature">
        <title>Sequence and analysis of chromosome 3 of the plant Arabidopsis thaliana.</title>
        <authorList>
            <consortium name="European Union Chromosome 3 Arabidopsis Sequencing Consortium"/>
            <consortium name="Institute for Genomic Research"/>
            <consortium name="Kazusa DNA Research Institute"/>
            <person name="Salanoubat M."/>
            <person name="Lemcke K."/>
            <person name="Rieger M."/>
            <person name="Ansorge W."/>
            <person name="Unseld M."/>
            <person name="Fartmann B."/>
            <person name="Valle G."/>
            <person name="Blocker H."/>
            <person name="Perez-Alonso M."/>
            <person name="Obermaier B."/>
            <person name="Delseny M."/>
            <person name="Boutry M."/>
            <person name="Grivell L.A."/>
            <person name="Mache R."/>
            <person name="Puigdomenech P."/>
            <person name="De Simone V."/>
            <person name="Choisne N."/>
            <person name="Artiguenave F."/>
            <person name="Robert C."/>
            <person name="Brottier P."/>
            <person name="Wincker P."/>
            <person name="Cattolico L."/>
            <person name="Weissenbach J."/>
            <person name="Saurin W."/>
            <person name="Quetier F."/>
            <person name="Schafer M."/>
            <person name="Muller-Auer S."/>
            <person name="Gabel C."/>
            <person name="Fuchs M."/>
            <person name="Benes V."/>
            <person name="Wurmbach E."/>
            <person name="Drzonek H."/>
            <person name="Erfle H."/>
            <person name="Jordan N."/>
            <person name="Bangert S."/>
            <person name="Wiedelmann R."/>
            <person name="Kranz H."/>
            <person name="Voss H."/>
            <person name="Holland R."/>
            <person name="Brandt P."/>
            <person name="Nyakatura G."/>
            <person name="Vezzi A."/>
            <person name="D'Angelo M."/>
            <person name="Pallavicini A."/>
            <person name="Toppo S."/>
            <person name="Simionati B."/>
            <person name="Conrad A."/>
            <person name="Hornischer K."/>
            <person name="Kauer G."/>
            <person name="Lohnert T.H."/>
            <person name="Nordsiek G."/>
            <person name="Reichelt J."/>
            <person name="Scharfe M."/>
            <person name="Schon O."/>
            <person name="Bargues M."/>
            <person name="Terol J."/>
            <person name="Climent J."/>
            <person name="Navarro P."/>
            <person name="Collado C."/>
            <person name="Perez-Perez A."/>
            <person name="Ottenwalder B."/>
            <person name="Duchemin D."/>
            <person name="Cooke R."/>
            <person name="Laudie M."/>
            <person name="Berger-Llauro C."/>
            <person name="Purnelle B."/>
            <person name="Masuy D."/>
            <person name="de Haan M."/>
            <person name="Maarse A.C."/>
            <person name="Alcaraz J.P."/>
            <person name="Cottet A."/>
            <person name="Casacuberta E."/>
            <person name="Monfort A."/>
            <person name="Argiriou A."/>
            <person name="flores M."/>
            <person name="Liguori R."/>
            <person name="Vitale D."/>
            <person name="Mannhaupt G."/>
            <person name="Haase D."/>
            <person name="Schoof H."/>
            <person name="Rudd S."/>
            <person name="Zaccaria P."/>
            <person name="Mewes H.W."/>
            <person name="Mayer K.F."/>
            <person name="Kaul S."/>
            <person name="Town C.D."/>
            <person name="Koo H.L."/>
            <person name="Tallon L.J."/>
            <person name="Jenkins J."/>
            <person name="Rooney T."/>
            <person name="Rizzo M."/>
            <person name="Walts A."/>
            <person name="Utterback T."/>
            <person name="Fujii C.Y."/>
            <person name="Shea T.P."/>
            <person name="Creasy T.H."/>
            <person name="Haas B."/>
            <person name="Maiti R."/>
            <person name="Wu D."/>
            <person name="Peterson J."/>
            <person name="Van Aken S."/>
            <person name="Pai G."/>
            <person name="Militscher J."/>
            <person name="Sellers P."/>
            <person name="Gill J.E."/>
            <person name="Feldblyum T.V."/>
            <person name="Preuss D."/>
            <person name="Lin X."/>
            <person name="Nierman W.C."/>
            <person name="Salzberg S.L."/>
            <person name="White O."/>
            <person name="Venter J.C."/>
            <person name="Fraser C.M."/>
            <person name="Kaneko T."/>
            <person name="Nakamura Y."/>
            <person name="Sato S."/>
            <person name="Kato T."/>
            <person name="Asamizu E."/>
            <person name="Sasamoto S."/>
            <person name="Kimura T."/>
            <person name="Idesawa K."/>
            <person name="Kawashima K."/>
            <person name="Kishida Y."/>
            <person name="Kiyokawa C."/>
            <person name="Kohara M."/>
            <person name="Matsumoto M."/>
            <person name="Matsuno A."/>
            <person name="Muraki A."/>
            <person name="Nakayama S."/>
            <person name="Nakazaki N."/>
            <person name="Shinpo S."/>
            <person name="Takeuchi C."/>
            <person name="Wada T."/>
            <person name="Watanabe A."/>
            <person name="Yamada M."/>
            <person name="Yasuda M."/>
            <person name="Tabata S."/>
        </authorList>
    </citation>
    <scope>NUCLEOTIDE SEQUENCE [LARGE SCALE GENOMIC DNA]</scope>
    <source>
        <strain evidence="12">cv. Columbia</strain>
    </source>
</reference>
<dbReference type="FunFam" id="1.10.10.60:FF:000356">
    <property type="entry name" value="MYB transcription factor"/>
    <property type="match status" value="1"/>
</dbReference>
<gene>
    <name evidence="10 13" type="primary">MYB110</name>
    <name evidence="11" type="synonym">AtMYB110</name>
    <name evidence="11" type="synonym">myb domain protein 110</name>
    <name evidence="9 11" type="ordered locus">At3g29020</name>
</gene>
<dbReference type="Gene3D" id="1.10.10.60">
    <property type="entry name" value="Homeodomain-like"/>
    <property type="match status" value="2"/>
</dbReference>
<evidence type="ECO:0000313" key="9">
    <source>
        <dbReference type="Araport" id="AT3G29020"/>
    </source>
</evidence>
<dbReference type="Pfam" id="PF13921">
    <property type="entry name" value="Myb_DNA-bind_6"/>
    <property type="match status" value="1"/>
</dbReference>
<keyword evidence="5" id="KW-0804">Transcription</keyword>
<evidence type="ECO:0000313" key="10">
    <source>
        <dbReference type="EMBL" id="AAG01293.1"/>
    </source>
</evidence>
<feature type="domain" description="HTH myb-type" evidence="8">
    <location>
        <begin position="112"/>
        <end position="166"/>
    </location>
</feature>
<dbReference type="TAIR" id="AT3G29020">
    <property type="gene designation" value="MYB110"/>
</dbReference>
<feature type="domain" description="HTH myb-type" evidence="8">
    <location>
        <begin position="60"/>
        <end position="111"/>
    </location>
</feature>
<evidence type="ECO:0000313" key="12">
    <source>
        <dbReference type="Proteomes" id="UP000006548"/>
    </source>
</evidence>
<evidence type="ECO:0000256" key="1">
    <source>
        <dbReference type="ARBA" id="ARBA00004123"/>
    </source>
</evidence>
<dbReference type="PROSITE" id="PS50090">
    <property type="entry name" value="MYB_LIKE"/>
    <property type="match status" value="2"/>
</dbReference>
<evidence type="ECO:0000256" key="4">
    <source>
        <dbReference type="ARBA" id="ARBA00023125"/>
    </source>
</evidence>
<dbReference type="SMR" id="Q9FYX6"/>
<evidence type="ECO:0000256" key="5">
    <source>
        <dbReference type="ARBA" id="ARBA00023163"/>
    </source>
</evidence>
<evidence type="ECO:0000259" key="7">
    <source>
        <dbReference type="PROSITE" id="PS50090"/>
    </source>
</evidence>
<name>Q9FYX6_ARATH</name>
<dbReference type="InterPro" id="IPR009057">
    <property type="entry name" value="Homeodomain-like_sf"/>
</dbReference>
<dbReference type="GO" id="GO:0003700">
    <property type="term" value="F:DNA-binding transcription factor activity"/>
    <property type="evidence" value="ECO:0000250"/>
    <property type="project" value="TAIR"/>
</dbReference>
<evidence type="ECO:0000256" key="6">
    <source>
        <dbReference type="ARBA" id="ARBA00023242"/>
    </source>
</evidence>
<dbReference type="CDD" id="cd00167">
    <property type="entry name" value="SANT"/>
    <property type="match status" value="2"/>
</dbReference>
<reference evidence="11" key="4">
    <citation type="submission" date="2016-05" db="EMBL/GenBank/DDBJ databases">
        <authorList>
            <person name="Krishnakumar V."/>
            <person name="Cheng C.-Y."/>
            <person name="Chan A.P."/>
            <person name="Schobel S."/>
            <person name="Kim M."/>
            <person name="Ferlanti E.S."/>
            <person name="Belyaeva I."/>
            <person name="Rosen B.D."/>
            <person name="Micklem G."/>
            <person name="Miller J.R."/>
            <person name="Vaughn M."/>
            <person name="Town C.D."/>
        </authorList>
    </citation>
    <scope>NUCLEOTIDE SEQUENCE</scope>
</reference>
<dbReference type="EMBL" id="CP002686">
    <property type="protein sequence ID" value="AEE77521.1"/>
    <property type="molecule type" value="Genomic_DNA"/>
</dbReference>
<evidence type="ECO:0000256" key="2">
    <source>
        <dbReference type="ARBA" id="ARBA00022737"/>
    </source>
</evidence>
<dbReference type="PANTHER" id="PTHR45614:SF221">
    <property type="entry name" value="MYB DOMAIN PROTEIN 110"/>
    <property type="match status" value="1"/>
</dbReference>
<reference evidence="11" key="3">
    <citation type="submission" date="2011-02" db="EMBL/GenBank/DDBJ databases">
        <authorList>
            <consortium name="TAIR"/>
            <person name="Swarbreck D."/>
            <person name="Lamesch P."/>
            <person name="Wilks C."/>
            <person name="Huala E."/>
        </authorList>
    </citation>
    <scope>NUCLEOTIDE SEQUENCE</scope>
</reference>
<dbReference type="InterPro" id="IPR001005">
    <property type="entry name" value="SANT/Myb"/>
</dbReference>
<dbReference type="SUPFAM" id="SSF46689">
    <property type="entry name" value="Homeodomain-like"/>
    <property type="match status" value="1"/>
</dbReference>